<dbReference type="CDD" id="cd02027">
    <property type="entry name" value="APSK"/>
    <property type="match status" value="1"/>
</dbReference>
<dbReference type="InterPro" id="IPR027417">
    <property type="entry name" value="P-loop_NTPase"/>
</dbReference>
<evidence type="ECO:0000256" key="7">
    <source>
        <dbReference type="ARBA" id="ARBA00022840"/>
    </source>
</evidence>
<evidence type="ECO:0000313" key="11">
    <source>
        <dbReference type="EMBL" id="GGI02650.1"/>
    </source>
</evidence>
<feature type="domain" description="APS kinase" evidence="10">
    <location>
        <begin position="305"/>
        <end position="458"/>
    </location>
</feature>
<keyword evidence="8" id="KW-0597">Phosphoprotein</keyword>
<evidence type="ECO:0000256" key="9">
    <source>
        <dbReference type="SAM" id="MobiDB-lite"/>
    </source>
</evidence>
<dbReference type="HAMAP" id="MF_00065">
    <property type="entry name" value="Adenylyl_sulf_kinase"/>
    <property type="match status" value="1"/>
</dbReference>
<reference evidence="11" key="2">
    <citation type="submission" date="2020-09" db="EMBL/GenBank/DDBJ databases">
        <authorList>
            <person name="Sun Q."/>
            <person name="Zhou Y."/>
        </authorList>
    </citation>
    <scope>NUCLEOTIDE SEQUENCE</scope>
    <source>
        <strain evidence="11">CGMCC 1.14988</strain>
    </source>
</reference>
<dbReference type="FunFam" id="3.40.50.300:FF:000802">
    <property type="entry name" value="Sulfate adenylyltransferase"/>
    <property type="match status" value="1"/>
</dbReference>
<dbReference type="GO" id="GO:0010134">
    <property type="term" value="P:sulfate assimilation via adenylyl sulfate reduction"/>
    <property type="evidence" value="ECO:0007669"/>
    <property type="project" value="TreeGrafter"/>
</dbReference>
<dbReference type="InterPro" id="IPR002891">
    <property type="entry name" value="APS"/>
</dbReference>
<evidence type="ECO:0000256" key="5">
    <source>
        <dbReference type="ARBA" id="ARBA00022679"/>
    </source>
</evidence>
<dbReference type="RefSeq" id="WP_205745373.1">
    <property type="nucleotide sequence ID" value="NZ_BMHA01000001.1"/>
</dbReference>
<evidence type="ECO:0000256" key="2">
    <source>
        <dbReference type="ARBA" id="ARBA00002632"/>
    </source>
</evidence>
<keyword evidence="7 8" id="KW-0067">ATP-binding</keyword>
<dbReference type="SUPFAM" id="SSF52540">
    <property type="entry name" value="P-loop containing nucleoside triphosphate hydrolases"/>
    <property type="match status" value="1"/>
</dbReference>
<dbReference type="GO" id="GO:0005524">
    <property type="term" value="F:ATP binding"/>
    <property type="evidence" value="ECO:0007669"/>
    <property type="project" value="UniProtKB-UniRule"/>
</dbReference>
<dbReference type="SUPFAM" id="SSF88697">
    <property type="entry name" value="PUA domain-like"/>
    <property type="match status" value="1"/>
</dbReference>
<dbReference type="PANTHER" id="PTHR42700">
    <property type="entry name" value="SULFATE ADENYLYLTRANSFERASE"/>
    <property type="match status" value="1"/>
</dbReference>
<evidence type="ECO:0000256" key="6">
    <source>
        <dbReference type="ARBA" id="ARBA00022741"/>
    </source>
</evidence>
<feature type="binding site" evidence="8">
    <location>
        <begin position="313"/>
        <end position="320"/>
    </location>
    <ligand>
        <name>ATP</name>
        <dbReference type="ChEBI" id="CHEBI:30616"/>
    </ligand>
</feature>
<gene>
    <name evidence="8" type="primary">cysC</name>
    <name evidence="11" type="ORF">GCM10011354_01080</name>
</gene>
<dbReference type="AlphaFoldDB" id="A0A8J3ESB8"/>
<dbReference type="EC" id="2.7.1.25" evidence="4 8"/>
<dbReference type="GO" id="GO:0004781">
    <property type="term" value="F:sulfate adenylyltransferase (ATP) activity"/>
    <property type="evidence" value="ECO:0007669"/>
    <property type="project" value="TreeGrafter"/>
</dbReference>
<keyword evidence="8" id="KW-0418">Kinase</keyword>
<name>A0A8J3ESB8_9ACTN</name>
<dbReference type="GO" id="GO:0019379">
    <property type="term" value="P:sulfate assimilation, phosphoadenylyl sulfate reduction by phosphoadenylyl-sulfate reductase (thioredoxin)"/>
    <property type="evidence" value="ECO:0007669"/>
    <property type="project" value="TreeGrafter"/>
</dbReference>
<comment type="similarity">
    <text evidence="8">Belongs to the APS kinase family.</text>
</comment>
<evidence type="ECO:0000256" key="8">
    <source>
        <dbReference type="HAMAP-Rule" id="MF_00065"/>
    </source>
</evidence>
<dbReference type="InterPro" id="IPR050512">
    <property type="entry name" value="Sulf_AdTrans/APS_kinase"/>
</dbReference>
<dbReference type="GO" id="GO:0005737">
    <property type="term" value="C:cytoplasm"/>
    <property type="evidence" value="ECO:0007669"/>
    <property type="project" value="TreeGrafter"/>
</dbReference>
<comment type="function">
    <text evidence="2 8">Catalyzes the synthesis of activated sulfate.</text>
</comment>
<dbReference type="EMBL" id="BMHA01000001">
    <property type="protein sequence ID" value="GGI02650.1"/>
    <property type="molecule type" value="Genomic_DNA"/>
</dbReference>
<dbReference type="Pfam" id="PF01583">
    <property type="entry name" value="APS_kinase"/>
    <property type="match status" value="1"/>
</dbReference>
<comment type="caution">
    <text evidence="11">The sequence shown here is derived from an EMBL/GenBank/DDBJ whole genome shotgun (WGS) entry which is preliminary data.</text>
</comment>
<evidence type="ECO:0000256" key="4">
    <source>
        <dbReference type="ARBA" id="ARBA00012121"/>
    </source>
</evidence>
<dbReference type="GO" id="GO:0004020">
    <property type="term" value="F:adenylylsulfate kinase activity"/>
    <property type="evidence" value="ECO:0007669"/>
    <property type="project" value="UniProtKB-UniRule"/>
</dbReference>
<dbReference type="PANTHER" id="PTHR42700:SF1">
    <property type="entry name" value="SULFATE ADENYLYLTRANSFERASE"/>
    <property type="match status" value="1"/>
</dbReference>
<dbReference type="NCBIfam" id="TIGR00455">
    <property type="entry name" value="apsK"/>
    <property type="match status" value="1"/>
</dbReference>
<accession>A0A8J3ESB8</accession>
<evidence type="ECO:0000313" key="12">
    <source>
        <dbReference type="Proteomes" id="UP000650511"/>
    </source>
</evidence>
<dbReference type="GO" id="GO:0070814">
    <property type="term" value="P:hydrogen sulfide biosynthetic process"/>
    <property type="evidence" value="ECO:0007669"/>
    <property type="project" value="UniProtKB-UniRule"/>
</dbReference>
<dbReference type="Proteomes" id="UP000650511">
    <property type="component" value="Unassembled WGS sequence"/>
</dbReference>
<reference evidence="11" key="1">
    <citation type="journal article" date="2014" name="Int. J. Syst. Evol. Microbiol.">
        <title>Complete genome sequence of Corynebacterium casei LMG S-19264T (=DSM 44701T), isolated from a smear-ripened cheese.</title>
        <authorList>
            <consortium name="US DOE Joint Genome Institute (JGI-PGF)"/>
            <person name="Walter F."/>
            <person name="Albersmeier A."/>
            <person name="Kalinowski J."/>
            <person name="Ruckert C."/>
        </authorList>
    </citation>
    <scope>NUCLEOTIDE SEQUENCE</scope>
    <source>
        <strain evidence="11">CGMCC 1.14988</strain>
    </source>
</reference>
<comment type="pathway">
    <text evidence="3 8">Sulfur metabolism; hydrogen sulfide biosynthesis; sulfite from sulfate: step 2/3.</text>
</comment>
<sequence>MSDVRPGDTPPPTGGDHHAADAPGPTAGWADEERAEALRAASTDWPSSDLTDRDLDDLELVLDGLLEPHPLSVPREASTALDRGTPLALRDPEGTMVAVLRVARVLDPVPASDATGGDRAGDDGAGGDADAVRVAGELVGVTRPVRWSFSRLRATPSELRTRLAVHDQVVAVLTDRALHRADVDDLRAEVAADRAHLLLVQLERREAGADTTAAVTRALEAMLHELRVPSTLTLLPAPARLFDDRHDERLDAIAGVLGASRRLRLGRTGVDVDAAIRAGDPVSADATFATVAAELRAAHPPRHDRGLVVLFTGLSGSGKSTVANALRGRLLERGDRRVTLLDGDLVRRHLSRGLGFSPQDRATNVRRIGYVAAEIARHGGLVLCAPIAPEAGVRDEVRTMVEDAGAGFVLVHVATPLEVCEQRDRKGLYAKARAGQVRDFTGIDAPYDVPVDPELRVDTVDTTPDACATRVLDDLVARGWLTAR</sequence>
<comment type="catalytic activity">
    <reaction evidence="1 8">
        <text>adenosine 5'-phosphosulfate + ATP = 3'-phosphoadenylyl sulfate + ADP + H(+)</text>
        <dbReference type="Rhea" id="RHEA:24152"/>
        <dbReference type="ChEBI" id="CHEBI:15378"/>
        <dbReference type="ChEBI" id="CHEBI:30616"/>
        <dbReference type="ChEBI" id="CHEBI:58243"/>
        <dbReference type="ChEBI" id="CHEBI:58339"/>
        <dbReference type="ChEBI" id="CHEBI:456216"/>
        <dbReference type="EC" id="2.7.1.25"/>
    </reaction>
</comment>
<dbReference type="UniPathway" id="UPA00140">
    <property type="reaction ID" value="UER00205"/>
</dbReference>
<dbReference type="InterPro" id="IPR059117">
    <property type="entry name" value="APS_kinase_dom"/>
</dbReference>
<organism evidence="11 12">
    <name type="scientific">Egicoccus halophilus</name>
    <dbReference type="NCBI Taxonomy" id="1670830"/>
    <lineage>
        <taxon>Bacteria</taxon>
        <taxon>Bacillati</taxon>
        <taxon>Actinomycetota</taxon>
        <taxon>Nitriliruptoria</taxon>
        <taxon>Egicoccales</taxon>
        <taxon>Egicoccaceae</taxon>
        <taxon>Egicoccus</taxon>
    </lineage>
</organism>
<evidence type="ECO:0000256" key="3">
    <source>
        <dbReference type="ARBA" id="ARBA00004806"/>
    </source>
</evidence>
<keyword evidence="12" id="KW-1185">Reference proteome</keyword>
<protein>
    <recommendedName>
        <fullName evidence="4 8">Adenylyl-sulfate kinase</fullName>
        <ecNumber evidence="4 8">2.7.1.25</ecNumber>
    </recommendedName>
    <alternativeName>
        <fullName evidence="8">APS kinase</fullName>
    </alternativeName>
    <alternativeName>
        <fullName evidence="8">ATP adenosine-5'-phosphosulfate 3'-phosphotransferase</fullName>
    </alternativeName>
    <alternativeName>
        <fullName evidence="8">Adenosine-5'-phosphosulfate kinase</fullName>
    </alternativeName>
</protein>
<comment type="caution">
    <text evidence="8">Lacks conserved residue(s) required for the propagation of feature annotation.</text>
</comment>
<dbReference type="NCBIfam" id="NF003013">
    <property type="entry name" value="PRK03846.1"/>
    <property type="match status" value="1"/>
</dbReference>
<proteinExistence type="inferred from homology"/>
<feature type="region of interest" description="Disordered" evidence="9">
    <location>
        <begin position="1"/>
        <end position="28"/>
    </location>
</feature>
<dbReference type="Gene3D" id="3.40.50.300">
    <property type="entry name" value="P-loop containing nucleotide triphosphate hydrolases"/>
    <property type="match status" value="1"/>
</dbReference>
<evidence type="ECO:0000259" key="10">
    <source>
        <dbReference type="Pfam" id="PF01583"/>
    </source>
</evidence>
<dbReference type="InterPro" id="IPR015947">
    <property type="entry name" value="PUA-like_sf"/>
</dbReference>
<keyword evidence="5 8" id="KW-0808">Transferase</keyword>
<evidence type="ECO:0000256" key="1">
    <source>
        <dbReference type="ARBA" id="ARBA00001823"/>
    </source>
</evidence>
<keyword evidence="6 8" id="KW-0547">Nucleotide-binding</keyword>